<dbReference type="GO" id="GO:0005975">
    <property type="term" value="P:carbohydrate metabolic process"/>
    <property type="evidence" value="ECO:0007669"/>
    <property type="project" value="InterPro"/>
</dbReference>
<evidence type="ECO:0000259" key="7">
    <source>
        <dbReference type="Pfam" id="PF00728"/>
    </source>
</evidence>
<dbReference type="InterPro" id="IPR015883">
    <property type="entry name" value="Glyco_hydro_20_cat"/>
</dbReference>
<comment type="similarity">
    <text evidence="2">Belongs to the glycosyl hydrolase 20 family.</text>
</comment>
<keyword evidence="4" id="KW-0378">Hydrolase</keyword>
<dbReference type="SUPFAM" id="SSF51445">
    <property type="entry name" value="(Trans)glycosidases"/>
    <property type="match status" value="1"/>
</dbReference>
<dbReference type="Pfam" id="PF00728">
    <property type="entry name" value="Glyco_hydro_20"/>
    <property type="match status" value="1"/>
</dbReference>
<proteinExistence type="inferred from homology"/>
<reference evidence="9 10" key="1">
    <citation type="submission" date="2016-01" db="EMBL/GenBank/DDBJ databases">
        <title>Genome sequencing of Roseivirga echinicomitans KMM 6058.</title>
        <authorList>
            <person name="Selvaratnam C."/>
            <person name="Thevarajoo S."/>
            <person name="Goh K.M."/>
            <person name="Ee R."/>
            <person name="Chan K.-G."/>
            <person name="Chong C.S."/>
        </authorList>
    </citation>
    <scope>NUCLEOTIDE SEQUENCE [LARGE SCALE GENOMIC DNA]</scope>
    <source>
        <strain evidence="9 10">KMM 6058</strain>
    </source>
</reference>
<dbReference type="Pfam" id="PF02838">
    <property type="entry name" value="Glyco_hydro_20b"/>
    <property type="match status" value="1"/>
</dbReference>
<evidence type="ECO:0000313" key="9">
    <source>
        <dbReference type="EMBL" id="KYG73258.1"/>
    </source>
</evidence>
<dbReference type="SUPFAM" id="SSF55545">
    <property type="entry name" value="beta-N-acetylhexosaminidase-like domain"/>
    <property type="match status" value="1"/>
</dbReference>
<dbReference type="PANTHER" id="PTHR22600:SF57">
    <property type="entry name" value="BETA-N-ACETYLHEXOSAMINIDASE"/>
    <property type="match status" value="1"/>
</dbReference>
<keyword evidence="5" id="KW-0326">Glycosidase</keyword>
<dbReference type="STRING" id="296218.AWN68_10510"/>
<sequence length="630" mass="71760">MKFTLLFFGLFITSGVLANDFDKYLINPPQELIVTEGCEAFSAVQISQFADFIKSIELSNLTGDLSFDLKGEKLSLSVSIDSTLTHAQGYTLELSQDHIRISAQNLAAAYYAKLTLLQLFSYAMEENATLPCLTIKDWPNFERRGYMLDISRDKVPTMESLYRLIDQLASWKINELQLYTEHTYAYKDHKVVWENSSPLTAEEIRLLDKYCKTRFIDLVPNQNSFGHMENWLKHDEYLDLAECPDDCETIWGKSKRTSLAPTNPASFDLMKSLYEEALPNFSSSFFNIGGDETVELCEGKSEAECEKLGQGRVYLDYLVKLNNEANRLGFKTQFWGDIILNHPELISELPKDMTALVWGYSDDHAFDEQLPKFKAAGLDFYVCPGTSSWRSLIGRNHNAFLNLKNAAISGQENEAKGYLNTNWGDYGHWQPLSVVYPSMLLGASYAWNYQDESLDHLEFQLNHYLFKDKTGNTAKSVLMLGNTYLDTKIPKGNANAFHLLLRRYLWTMQGNYQTKELTQENLWAADSTIQRGLDILSLAEPESEDAQITIDELKQAAALARHGIHLGVARLKAENYDTKSIPAERRKELSEELALLIAQHKALWLVRNREGGLKDSAAKLEDILEFYKDN</sequence>
<accession>A0A150X3G0</accession>
<feature type="domain" description="Beta-hexosaminidase bacterial type N-terminal" evidence="8">
    <location>
        <begin position="79"/>
        <end position="138"/>
    </location>
</feature>
<dbReference type="Gene3D" id="3.20.20.80">
    <property type="entry name" value="Glycosidases"/>
    <property type="match status" value="1"/>
</dbReference>
<dbReference type="PANTHER" id="PTHR22600">
    <property type="entry name" value="BETA-HEXOSAMINIDASE"/>
    <property type="match status" value="1"/>
</dbReference>
<dbReference type="InterPro" id="IPR029018">
    <property type="entry name" value="Hex-like_dom2"/>
</dbReference>
<feature type="active site" description="Proton donor" evidence="6">
    <location>
        <position position="292"/>
    </location>
</feature>
<protein>
    <recommendedName>
        <fullName evidence="3">beta-N-acetylhexosaminidase</fullName>
        <ecNumber evidence="3">3.2.1.52</ecNumber>
    </recommendedName>
</protein>
<evidence type="ECO:0000256" key="6">
    <source>
        <dbReference type="PIRSR" id="PIRSR625705-1"/>
    </source>
</evidence>
<dbReference type="CDD" id="cd06565">
    <property type="entry name" value="GH20_GcnA-like"/>
    <property type="match status" value="1"/>
</dbReference>
<dbReference type="GO" id="GO:0030203">
    <property type="term" value="P:glycosaminoglycan metabolic process"/>
    <property type="evidence" value="ECO:0007669"/>
    <property type="project" value="TreeGrafter"/>
</dbReference>
<gene>
    <name evidence="9" type="ORF">AWN68_10510</name>
</gene>
<evidence type="ECO:0000256" key="2">
    <source>
        <dbReference type="ARBA" id="ARBA00006285"/>
    </source>
</evidence>
<comment type="caution">
    <text evidence="9">The sequence shown here is derived from an EMBL/GenBank/DDBJ whole genome shotgun (WGS) entry which is preliminary data.</text>
</comment>
<evidence type="ECO:0000259" key="8">
    <source>
        <dbReference type="Pfam" id="PF02838"/>
    </source>
</evidence>
<dbReference type="InterPro" id="IPR025705">
    <property type="entry name" value="Beta_hexosaminidase_sua/sub"/>
</dbReference>
<feature type="domain" description="Glycoside hydrolase family 20 catalytic" evidence="7">
    <location>
        <begin position="141"/>
        <end position="385"/>
    </location>
</feature>
<name>A0A150X3G0_9BACT</name>
<dbReference type="InterPro" id="IPR015882">
    <property type="entry name" value="HEX_bac_N"/>
</dbReference>
<dbReference type="Gene3D" id="3.30.379.10">
    <property type="entry name" value="Chitobiase/beta-hexosaminidase domain 2-like"/>
    <property type="match status" value="1"/>
</dbReference>
<organism evidence="9 10">
    <name type="scientific">Roseivirga echinicomitans</name>
    <dbReference type="NCBI Taxonomy" id="296218"/>
    <lineage>
        <taxon>Bacteria</taxon>
        <taxon>Pseudomonadati</taxon>
        <taxon>Bacteroidota</taxon>
        <taxon>Cytophagia</taxon>
        <taxon>Cytophagales</taxon>
        <taxon>Roseivirgaceae</taxon>
        <taxon>Roseivirga</taxon>
    </lineage>
</organism>
<evidence type="ECO:0000256" key="4">
    <source>
        <dbReference type="ARBA" id="ARBA00022801"/>
    </source>
</evidence>
<keyword evidence="10" id="KW-1185">Reference proteome</keyword>
<dbReference type="GO" id="GO:0016020">
    <property type="term" value="C:membrane"/>
    <property type="evidence" value="ECO:0007669"/>
    <property type="project" value="TreeGrafter"/>
</dbReference>
<comment type="catalytic activity">
    <reaction evidence="1">
        <text>Hydrolysis of terminal non-reducing N-acetyl-D-hexosamine residues in N-acetyl-beta-D-hexosaminides.</text>
        <dbReference type="EC" id="3.2.1.52"/>
    </reaction>
</comment>
<dbReference type="PRINTS" id="PR00738">
    <property type="entry name" value="GLHYDRLASE20"/>
</dbReference>
<dbReference type="EMBL" id="LRDB01000050">
    <property type="protein sequence ID" value="KYG73258.1"/>
    <property type="molecule type" value="Genomic_DNA"/>
</dbReference>
<evidence type="ECO:0000256" key="3">
    <source>
        <dbReference type="ARBA" id="ARBA00012663"/>
    </source>
</evidence>
<dbReference type="EC" id="3.2.1.52" evidence="3"/>
<dbReference type="Proteomes" id="UP000075615">
    <property type="component" value="Unassembled WGS sequence"/>
</dbReference>
<evidence type="ECO:0000256" key="5">
    <source>
        <dbReference type="ARBA" id="ARBA00023295"/>
    </source>
</evidence>
<dbReference type="AlphaFoldDB" id="A0A150X3G0"/>
<evidence type="ECO:0000256" key="1">
    <source>
        <dbReference type="ARBA" id="ARBA00001231"/>
    </source>
</evidence>
<evidence type="ECO:0000313" key="10">
    <source>
        <dbReference type="Proteomes" id="UP000075615"/>
    </source>
</evidence>
<dbReference type="InterPro" id="IPR017853">
    <property type="entry name" value="GH"/>
</dbReference>
<dbReference type="GO" id="GO:0004563">
    <property type="term" value="F:beta-N-acetylhexosaminidase activity"/>
    <property type="evidence" value="ECO:0007669"/>
    <property type="project" value="UniProtKB-EC"/>
</dbReference>